<comment type="caution">
    <text evidence="8">The sequence shown here is derived from an EMBL/GenBank/DDBJ whole genome shotgun (WGS) entry which is preliminary data.</text>
</comment>
<name>A0A8H9GW91_9ACTN</name>
<evidence type="ECO:0000256" key="4">
    <source>
        <dbReference type="ARBA" id="ARBA00022989"/>
    </source>
</evidence>
<feature type="transmembrane region" description="Helical" evidence="6">
    <location>
        <begin position="71"/>
        <end position="90"/>
    </location>
</feature>
<reference evidence="8" key="1">
    <citation type="journal article" date="2014" name="Int. J. Syst. Evol. Microbiol.">
        <title>Complete genome sequence of Corynebacterium casei LMG S-19264T (=DSM 44701T), isolated from a smear-ripened cheese.</title>
        <authorList>
            <consortium name="US DOE Joint Genome Institute (JGI-PGF)"/>
            <person name="Walter F."/>
            <person name="Albersmeier A."/>
            <person name="Kalinowski J."/>
            <person name="Ruckert C."/>
        </authorList>
    </citation>
    <scope>NUCLEOTIDE SEQUENCE</scope>
    <source>
        <strain evidence="8">CGMCC 4.7138</strain>
    </source>
</reference>
<evidence type="ECO:0000256" key="6">
    <source>
        <dbReference type="SAM" id="Phobius"/>
    </source>
</evidence>
<proteinExistence type="predicted"/>
<evidence type="ECO:0000313" key="9">
    <source>
        <dbReference type="Proteomes" id="UP000653480"/>
    </source>
</evidence>
<dbReference type="PANTHER" id="PTHR40077:SF2">
    <property type="entry name" value="MEMBRANE PROTEIN"/>
    <property type="match status" value="1"/>
</dbReference>
<feature type="transmembrane region" description="Helical" evidence="6">
    <location>
        <begin position="43"/>
        <end position="65"/>
    </location>
</feature>
<evidence type="ECO:0000313" key="8">
    <source>
        <dbReference type="EMBL" id="GGO05924.1"/>
    </source>
</evidence>
<dbReference type="PANTHER" id="PTHR40077">
    <property type="entry name" value="MEMBRANE PROTEIN-RELATED"/>
    <property type="match status" value="1"/>
</dbReference>
<accession>A0A8H9GW91</accession>
<evidence type="ECO:0000256" key="2">
    <source>
        <dbReference type="ARBA" id="ARBA00022475"/>
    </source>
</evidence>
<dbReference type="AlphaFoldDB" id="A0A8H9GW91"/>
<evidence type="ECO:0000256" key="3">
    <source>
        <dbReference type="ARBA" id="ARBA00022692"/>
    </source>
</evidence>
<dbReference type="EMBL" id="BMMN01000002">
    <property type="protein sequence ID" value="GGO05924.1"/>
    <property type="molecule type" value="Genomic_DNA"/>
</dbReference>
<sequence>MIDVESALNFYRVMAYIVGVMLLVLCAAMVVKYGFDSDTMVAVVGPIHGFLYMIYLVAAINLGLIKARWSVGYLLLVLIAGTIPFLSFVLERSVTERVRRRIATAS</sequence>
<dbReference type="GO" id="GO:0005886">
    <property type="term" value="C:plasma membrane"/>
    <property type="evidence" value="ECO:0007669"/>
    <property type="project" value="UniProtKB-SubCell"/>
</dbReference>
<evidence type="ECO:0000256" key="1">
    <source>
        <dbReference type="ARBA" id="ARBA00004651"/>
    </source>
</evidence>
<keyword evidence="3 6" id="KW-0812">Transmembrane</keyword>
<comment type="subcellular location">
    <subcellularLocation>
        <location evidence="1">Cell membrane</location>
        <topology evidence="1">Multi-pass membrane protein</topology>
    </subcellularLocation>
</comment>
<feature type="transmembrane region" description="Helical" evidence="6">
    <location>
        <begin position="13"/>
        <end position="31"/>
    </location>
</feature>
<keyword evidence="5 6" id="KW-0472">Membrane</keyword>
<keyword evidence="9" id="KW-1185">Reference proteome</keyword>
<reference evidence="8" key="2">
    <citation type="submission" date="2020-09" db="EMBL/GenBank/DDBJ databases">
        <authorList>
            <person name="Sun Q."/>
            <person name="Zhou Y."/>
        </authorList>
    </citation>
    <scope>NUCLEOTIDE SEQUENCE</scope>
    <source>
        <strain evidence="8">CGMCC 4.7138</strain>
    </source>
</reference>
<organism evidence="8 9">
    <name type="scientific">Microbispora bryophytorum</name>
    <dbReference type="NCBI Taxonomy" id="1460882"/>
    <lineage>
        <taxon>Bacteria</taxon>
        <taxon>Bacillati</taxon>
        <taxon>Actinomycetota</taxon>
        <taxon>Actinomycetes</taxon>
        <taxon>Streptosporangiales</taxon>
        <taxon>Streptosporangiaceae</taxon>
        <taxon>Microbispora</taxon>
    </lineage>
</organism>
<evidence type="ECO:0000256" key="5">
    <source>
        <dbReference type="ARBA" id="ARBA00023136"/>
    </source>
</evidence>
<dbReference type="NCBIfam" id="TIGR03954">
    <property type="entry name" value="integ_memb_HG"/>
    <property type="match status" value="1"/>
</dbReference>
<evidence type="ECO:0000259" key="7">
    <source>
        <dbReference type="Pfam" id="PF12823"/>
    </source>
</evidence>
<dbReference type="Proteomes" id="UP000653480">
    <property type="component" value="Unassembled WGS sequence"/>
</dbReference>
<keyword evidence="2" id="KW-1003">Cell membrane</keyword>
<keyword evidence="4 6" id="KW-1133">Transmembrane helix</keyword>
<dbReference type="Pfam" id="PF12823">
    <property type="entry name" value="DUF3817"/>
    <property type="match status" value="1"/>
</dbReference>
<protein>
    <submittedName>
        <fullName evidence="8">Membrane protein</fullName>
    </submittedName>
</protein>
<gene>
    <name evidence="8" type="ORF">GCM10011574_18180</name>
</gene>
<dbReference type="InterPro" id="IPR023845">
    <property type="entry name" value="DUF3817_TM"/>
</dbReference>
<dbReference type="OrthoDB" id="9342687at2"/>
<dbReference type="RefSeq" id="WP_142569768.1">
    <property type="nucleotide sequence ID" value="NZ_BMMN01000002.1"/>
</dbReference>
<feature type="domain" description="DUF3817" evidence="7">
    <location>
        <begin position="8"/>
        <end position="95"/>
    </location>
</feature>